<name>A0A2G2VAX7_CAPBA</name>
<gene>
    <name evidence="2" type="ORF">CQW23_30271</name>
</gene>
<dbReference type="Proteomes" id="UP000224567">
    <property type="component" value="Unassembled WGS sequence"/>
</dbReference>
<feature type="region of interest" description="Disordered" evidence="1">
    <location>
        <begin position="18"/>
        <end position="46"/>
    </location>
</feature>
<sequence>MPLSLSCTDVQYARATGEQNELKKHNITVDSPSTTSKEEEKVEPVSSGEWKNYPFKGFNISDEAPTKLTQLINDYLEWIADGLLKHHTGRNCGPFVATYAEYFSNGLQEPNDGLDGGLLRKRYATLLWKYGEAKAQKPYVSNIKDPR</sequence>
<protein>
    <submittedName>
        <fullName evidence="2">Uncharacterized protein</fullName>
    </submittedName>
</protein>
<evidence type="ECO:0000313" key="2">
    <source>
        <dbReference type="EMBL" id="PHT30133.1"/>
    </source>
</evidence>
<reference evidence="2 3" key="1">
    <citation type="journal article" date="2017" name="Genome Biol.">
        <title>New reference genome sequences of hot pepper reveal the massive evolution of plant disease-resistance genes by retroduplication.</title>
        <authorList>
            <person name="Kim S."/>
            <person name="Park J."/>
            <person name="Yeom S.I."/>
            <person name="Kim Y.M."/>
            <person name="Seo E."/>
            <person name="Kim K.T."/>
            <person name="Kim M.S."/>
            <person name="Lee J.M."/>
            <person name="Cheong K."/>
            <person name="Shin H.S."/>
            <person name="Kim S.B."/>
            <person name="Han K."/>
            <person name="Lee J."/>
            <person name="Park M."/>
            <person name="Lee H.A."/>
            <person name="Lee H.Y."/>
            <person name="Lee Y."/>
            <person name="Oh S."/>
            <person name="Lee J.H."/>
            <person name="Choi E."/>
            <person name="Choi E."/>
            <person name="Lee S.E."/>
            <person name="Jeon J."/>
            <person name="Kim H."/>
            <person name="Choi G."/>
            <person name="Song H."/>
            <person name="Lee J."/>
            <person name="Lee S.C."/>
            <person name="Kwon J.K."/>
            <person name="Lee H.Y."/>
            <person name="Koo N."/>
            <person name="Hong Y."/>
            <person name="Kim R.W."/>
            <person name="Kang W.H."/>
            <person name="Huh J.H."/>
            <person name="Kang B.C."/>
            <person name="Yang T.J."/>
            <person name="Lee Y.H."/>
            <person name="Bennetzen J.L."/>
            <person name="Choi D."/>
        </authorList>
    </citation>
    <scope>NUCLEOTIDE SEQUENCE [LARGE SCALE GENOMIC DNA]</scope>
    <source>
        <strain evidence="3">cv. PBC81</strain>
    </source>
</reference>
<reference evidence="3" key="2">
    <citation type="journal article" date="2017" name="J. Anim. Genet.">
        <title>Multiple reference genome sequences of hot pepper reveal the massive evolution of plant disease resistance genes by retroduplication.</title>
        <authorList>
            <person name="Kim S."/>
            <person name="Park J."/>
            <person name="Yeom S.-I."/>
            <person name="Kim Y.-M."/>
            <person name="Seo E."/>
            <person name="Kim K.-T."/>
            <person name="Kim M.-S."/>
            <person name="Lee J.M."/>
            <person name="Cheong K."/>
            <person name="Shin H.-S."/>
            <person name="Kim S.-B."/>
            <person name="Han K."/>
            <person name="Lee J."/>
            <person name="Park M."/>
            <person name="Lee H.-A."/>
            <person name="Lee H.-Y."/>
            <person name="Lee Y."/>
            <person name="Oh S."/>
            <person name="Lee J.H."/>
            <person name="Choi E."/>
            <person name="Choi E."/>
            <person name="Lee S.E."/>
            <person name="Jeon J."/>
            <person name="Kim H."/>
            <person name="Choi G."/>
            <person name="Song H."/>
            <person name="Lee J."/>
            <person name="Lee S.-C."/>
            <person name="Kwon J.-K."/>
            <person name="Lee H.-Y."/>
            <person name="Koo N."/>
            <person name="Hong Y."/>
            <person name="Kim R.W."/>
            <person name="Kang W.-H."/>
            <person name="Huh J.H."/>
            <person name="Kang B.-C."/>
            <person name="Yang T.-J."/>
            <person name="Lee Y.-H."/>
            <person name="Bennetzen J.L."/>
            <person name="Choi D."/>
        </authorList>
    </citation>
    <scope>NUCLEOTIDE SEQUENCE [LARGE SCALE GENOMIC DNA]</scope>
    <source>
        <strain evidence="3">cv. PBC81</strain>
    </source>
</reference>
<dbReference type="AlphaFoldDB" id="A0A2G2VAX7"/>
<evidence type="ECO:0000256" key="1">
    <source>
        <dbReference type="SAM" id="MobiDB-lite"/>
    </source>
</evidence>
<dbReference type="PANTHER" id="PTHR33022">
    <property type="entry name" value="DUF1985 DOMAIN-CONTAINING PROTEIN"/>
    <property type="match status" value="1"/>
</dbReference>
<organism evidence="2 3">
    <name type="scientific">Capsicum baccatum</name>
    <name type="common">Peruvian pepper</name>
    <dbReference type="NCBI Taxonomy" id="33114"/>
    <lineage>
        <taxon>Eukaryota</taxon>
        <taxon>Viridiplantae</taxon>
        <taxon>Streptophyta</taxon>
        <taxon>Embryophyta</taxon>
        <taxon>Tracheophyta</taxon>
        <taxon>Spermatophyta</taxon>
        <taxon>Magnoliopsida</taxon>
        <taxon>eudicotyledons</taxon>
        <taxon>Gunneridae</taxon>
        <taxon>Pentapetalae</taxon>
        <taxon>asterids</taxon>
        <taxon>lamiids</taxon>
        <taxon>Solanales</taxon>
        <taxon>Solanaceae</taxon>
        <taxon>Solanoideae</taxon>
        <taxon>Capsiceae</taxon>
        <taxon>Capsicum</taxon>
    </lineage>
</organism>
<accession>A0A2G2VAX7</accession>
<comment type="caution">
    <text evidence="2">The sequence shown here is derived from an EMBL/GenBank/DDBJ whole genome shotgun (WGS) entry which is preliminary data.</text>
</comment>
<dbReference type="EMBL" id="MLFT02000056">
    <property type="protein sequence ID" value="PHT30133.1"/>
    <property type="molecule type" value="Genomic_DNA"/>
</dbReference>
<proteinExistence type="predicted"/>
<keyword evidence="3" id="KW-1185">Reference proteome</keyword>
<dbReference type="OrthoDB" id="1680482at2759"/>
<dbReference type="PANTHER" id="PTHR33022:SF13">
    <property type="entry name" value="UBIQUITIN-LIKE PROTEASE FAMILY PROFILE DOMAIN-CONTAINING PROTEIN"/>
    <property type="match status" value="1"/>
</dbReference>
<evidence type="ECO:0000313" key="3">
    <source>
        <dbReference type="Proteomes" id="UP000224567"/>
    </source>
</evidence>